<dbReference type="Proteomes" id="UP000183610">
    <property type="component" value="Unassembled WGS sequence"/>
</dbReference>
<proteinExistence type="predicted"/>
<evidence type="ECO:0000313" key="2">
    <source>
        <dbReference type="EMBL" id="SDX13548.1"/>
    </source>
</evidence>
<evidence type="ECO:0000256" key="1">
    <source>
        <dbReference type="SAM" id="SignalP"/>
    </source>
</evidence>
<sequence length="195" mass="22196">MEKAFFPVLLVLILLASCSSQNEVLSPNTKIHKNSIIKADYKIPQNLAELESDSEDIVQVKLIRNKEISKGNNGTITEVEIIKNYKGSFELGEKIAISEPWLLTSGEYQAVENYIALEKGQEYILFLNGGHDTDKVSSITSLGYGKYNKTLLEQKNDMNHFHTVGEVQKYDFISDLEEDIIKYQEVKNEVLKKYN</sequence>
<dbReference type="AlphaFoldDB" id="A0AAX2DRV1"/>
<name>A0AAX2DRV1_LISIV</name>
<protein>
    <recommendedName>
        <fullName evidence="4">Lipoprotein</fullName>
    </recommendedName>
</protein>
<accession>A0AAX2DRV1</accession>
<dbReference type="PROSITE" id="PS51257">
    <property type="entry name" value="PROKAR_LIPOPROTEIN"/>
    <property type="match status" value="1"/>
</dbReference>
<gene>
    <name evidence="2" type="ORF">SAMN05421782_11187</name>
</gene>
<dbReference type="EMBL" id="FNMX01000011">
    <property type="protein sequence ID" value="SDX13548.1"/>
    <property type="molecule type" value="Genomic_DNA"/>
</dbReference>
<evidence type="ECO:0000313" key="3">
    <source>
        <dbReference type="Proteomes" id="UP000183610"/>
    </source>
</evidence>
<feature type="signal peptide" evidence="1">
    <location>
        <begin position="1"/>
        <end position="22"/>
    </location>
</feature>
<keyword evidence="1" id="KW-0732">Signal</keyword>
<evidence type="ECO:0008006" key="4">
    <source>
        <dbReference type="Google" id="ProtNLM"/>
    </source>
</evidence>
<comment type="caution">
    <text evidence="2">The sequence shown here is derived from an EMBL/GenBank/DDBJ whole genome shotgun (WGS) entry which is preliminary data.</text>
</comment>
<reference evidence="2 3" key="1">
    <citation type="submission" date="2016-10" db="EMBL/GenBank/DDBJ databases">
        <authorList>
            <person name="Varghese N."/>
            <person name="Submissions S."/>
        </authorList>
    </citation>
    <scope>NUCLEOTIDE SEQUENCE [LARGE SCALE GENOMIC DNA]</scope>
    <source>
        <strain evidence="2 3">ATCC 49954</strain>
    </source>
</reference>
<dbReference type="RefSeq" id="WP_003718594.1">
    <property type="nucleotide sequence ID" value="NZ_FNMX01000011.1"/>
</dbReference>
<organism evidence="2 3">
    <name type="scientific">Listeria ivanovii</name>
    <dbReference type="NCBI Taxonomy" id="1638"/>
    <lineage>
        <taxon>Bacteria</taxon>
        <taxon>Bacillati</taxon>
        <taxon>Bacillota</taxon>
        <taxon>Bacilli</taxon>
        <taxon>Bacillales</taxon>
        <taxon>Listeriaceae</taxon>
        <taxon>Listeria</taxon>
    </lineage>
</organism>
<feature type="chain" id="PRO_5043970922" description="Lipoprotein" evidence="1">
    <location>
        <begin position="23"/>
        <end position="195"/>
    </location>
</feature>